<evidence type="ECO:0000256" key="8">
    <source>
        <dbReference type="ARBA" id="ARBA00023136"/>
    </source>
</evidence>
<gene>
    <name evidence="11" type="ORF">E0L93_12695</name>
</gene>
<dbReference type="GO" id="GO:0099621">
    <property type="term" value="F:undecaprenyl-phosphate 4-deoxy-4-formamido-L-arabinose transferase activity"/>
    <property type="evidence" value="ECO:0007669"/>
    <property type="project" value="TreeGrafter"/>
</dbReference>
<protein>
    <submittedName>
        <fullName evidence="11">Glycosyltransferase</fullName>
    </submittedName>
</protein>
<evidence type="ECO:0000256" key="4">
    <source>
        <dbReference type="ARBA" id="ARBA00022679"/>
    </source>
</evidence>
<dbReference type="SUPFAM" id="SSF53448">
    <property type="entry name" value="Nucleotide-diphospho-sugar transferases"/>
    <property type="match status" value="1"/>
</dbReference>
<comment type="similarity">
    <text evidence="1">Belongs to the glycosyltransferase 2 family.</text>
</comment>
<proteinExistence type="inferred from homology"/>
<dbReference type="Pfam" id="PF00535">
    <property type="entry name" value="Glycos_transf_2"/>
    <property type="match status" value="1"/>
</dbReference>
<dbReference type="PROSITE" id="PS50006">
    <property type="entry name" value="FHA_DOMAIN"/>
    <property type="match status" value="1"/>
</dbReference>
<evidence type="ECO:0000256" key="6">
    <source>
        <dbReference type="ARBA" id="ARBA00022985"/>
    </source>
</evidence>
<keyword evidence="7 9" id="KW-1133">Transmembrane helix</keyword>
<keyword evidence="5 9" id="KW-0812">Transmembrane</keyword>
<keyword evidence="6" id="KW-0448">Lipopolysaccharide biosynthesis</keyword>
<organism evidence="11 12">
    <name type="scientific">Rubrobacter taiwanensis</name>
    <dbReference type="NCBI Taxonomy" id="185139"/>
    <lineage>
        <taxon>Bacteria</taxon>
        <taxon>Bacillati</taxon>
        <taxon>Actinomycetota</taxon>
        <taxon>Rubrobacteria</taxon>
        <taxon>Rubrobacterales</taxon>
        <taxon>Rubrobacteraceae</taxon>
        <taxon>Rubrobacter</taxon>
    </lineage>
</organism>
<dbReference type="AlphaFoldDB" id="A0A4R1BEZ4"/>
<evidence type="ECO:0000313" key="11">
    <source>
        <dbReference type="EMBL" id="TCJ15667.1"/>
    </source>
</evidence>
<dbReference type="GO" id="GO:0009103">
    <property type="term" value="P:lipopolysaccharide biosynthetic process"/>
    <property type="evidence" value="ECO:0007669"/>
    <property type="project" value="UniProtKB-KW"/>
</dbReference>
<sequence>MQRDLSGSNVPAAVKRNFDGVSVVVPVYNEEECLERLHSEIRAALAGIPHEILYVNDGSTDGSREILDRIAAGDRTARVVHFRRNFGKSAALAAGFARARYEAVATLDADLQDDPGEIPRLLGVLVEEDLDLVSGWKKSRKDPLEKRLPSRLFNKTTQLLTGVRLHDFNCGLKVYRREVVQEVTLYGELHRYIPALAHYRGFRVGEAAVNHRPRGGGHSKFGLERYVRGMFDLMSIVFLGLYQRRPLHLFGGIGLVFAALGVIINAYLTVLWFMGEGIGDRPLLILGVLLIIVGVQSVSFGLIAELIARTSHTSDEPPYSIAREVRAELLPPEDPDSNGR</sequence>
<evidence type="ECO:0000313" key="12">
    <source>
        <dbReference type="Proteomes" id="UP000295244"/>
    </source>
</evidence>
<evidence type="ECO:0000256" key="1">
    <source>
        <dbReference type="ARBA" id="ARBA00006739"/>
    </source>
</evidence>
<dbReference type="EMBL" id="SKBU01000023">
    <property type="protein sequence ID" value="TCJ15667.1"/>
    <property type="molecule type" value="Genomic_DNA"/>
</dbReference>
<evidence type="ECO:0000256" key="2">
    <source>
        <dbReference type="ARBA" id="ARBA00022475"/>
    </source>
</evidence>
<accession>A0A4R1BEZ4</accession>
<keyword evidence="8 9" id="KW-0472">Membrane</keyword>
<dbReference type="RefSeq" id="WP_132692445.1">
    <property type="nucleotide sequence ID" value="NZ_SKBU01000023.1"/>
</dbReference>
<feature type="domain" description="FHA" evidence="10">
    <location>
        <begin position="12"/>
        <end position="70"/>
    </location>
</feature>
<dbReference type="PANTHER" id="PTHR48090">
    <property type="entry name" value="UNDECAPRENYL-PHOSPHATE 4-DEOXY-4-FORMAMIDO-L-ARABINOSE TRANSFERASE-RELATED"/>
    <property type="match status" value="1"/>
</dbReference>
<dbReference type="InterPro" id="IPR001173">
    <property type="entry name" value="Glyco_trans_2-like"/>
</dbReference>
<keyword evidence="12" id="KW-1185">Reference proteome</keyword>
<dbReference type="Gene3D" id="3.90.550.10">
    <property type="entry name" value="Spore Coat Polysaccharide Biosynthesis Protein SpsA, Chain A"/>
    <property type="match status" value="1"/>
</dbReference>
<dbReference type="PANTHER" id="PTHR48090:SF3">
    <property type="entry name" value="UNDECAPRENYL-PHOSPHATE 4-DEOXY-4-FORMAMIDO-L-ARABINOSE TRANSFERASE"/>
    <property type="match status" value="1"/>
</dbReference>
<dbReference type="GO" id="GO:0005886">
    <property type="term" value="C:plasma membrane"/>
    <property type="evidence" value="ECO:0007669"/>
    <property type="project" value="TreeGrafter"/>
</dbReference>
<comment type="caution">
    <text evidence="11">The sequence shown here is derived from an EMBL/GenBank/DDBJ whole genome shotgun (WGS) entry which is preliminary data.</text>
</comment>
<evidence type="ECO:0000256" key="9">
    <source>
        <dbReference type="SAM" id="Phobius"/>
    </source>
</evidence>
<evidence type="ECO:0000256" key="5">
    <source>
        <dbReference type="ARBA" id="ARBA00022692"/>
    </source>
</evidence>
<dbReference type="CDD" id="cd04187">
    <property type="entry name" value="DPM1_like_bac"/>
    <property type="match status" value="1"/>
</dbReference>
<name>A0A4R1BEZ4_9ACTN</name>
<keyword evidence="3" id="KW-0328">Glycosyltransferase</keyword>
<feature type="transmembrane region" description="Helical" evidence="9">
    <location>
        <begin position="249"/>
        <end position="271"/>
    </location>
</feature>
<dbReference type="InterPro" id="IPR000253">
    <property type="entry name" value="FHA_dom"/>
</dbReference>
<evidence type="ECO:0000256" key="7">
    <source>
        <dbReference type="ARBA" id="ARBA00022989"/>
    </source>
</evidence>
<evidence type="ECO:0000259" key="10">
    <source>
        <dbReference type="PROSITE" id="PS50006"/>
    </source>
</evidence>
<dbReference type="Proteomes" id="UP000295244">
    <property type="component" value="Unassembled WGS sequence"/>
</dbReference>
<feature type="transmembrane region" description="Helical" evidence="9">
    <location>
        <begin position="283"/>
        <end position="304"/>
    </location>
</feature>
<dbReference type="InterPro" id="IPR029044">
    <property type="entry name" value="Nucleotide-diphossugar_trans"/>
</dbReference>
<keyword evidence="2" id="KW-1003">Cell membrane</keyword>
<keyword evidence="4 11" id="KW-0808">Transferase</keyword>
<dbReference type="OrthoDB" id="9810303at2"/>
<dbReference type="InterPro" id="IPR050256">
    <property type="entry name" value="Glycosyltransferase_2"/>
</dbReference>
<reference evidence="11 12" key="1">
    <citation type="submission" date="2019-03" db="EMBL/GenBank/DDBJ databases">
        <title>Whole genome sequence of a novel Rubrobacter taiwanensis strain, isolated from Yellowstone National Park.</title>
        <authorList>
            <person name="Freed S."/>
            <person name="Ramaley R.F."/>
            <person name="Kyndt J.A."/>
        </authorList>
    </citation>
    <scope>NUCLEOTIDE SEQUENCE [LARGE SCALE GENOMIC DNA]</scope>
    <source>
        <strain evidence="11 12">Yellowstone</strain>
    </source>
</reference>
<evidence type="ECO:0000256" key="3">
    <source>
        <dbReference type="ARBA" id="ARBA00022676"/>
    </source>
</evidence>